<organism evidence="1 2">
    <name type="scientific">Amycolatopsis keratiniphila subsp. keratiniphila</name>
    <dbReference type="NCBI Taxonomy" id="227715"/>
    <lineage>
        <taxon>Bacteria</taxon>
        <taxon>Bacillati</taxon>
        <taxon>Actinomycetota</taxon>
        <taxon>Actinomycetes</taxon>
        <taxon>Pseudonocardiales</taxon>
        <taxon>Pseudonocardiaceae</taxon>
        <taxon>Amycolatopsis</taxon>
        <taxon>Amycolatopsis japonica group</taxon>
    </lineage>
</organism>
<sequence length="179" mass="19163">MIITAVAGLISGCGDSPRDLQAGTLGTNVDAGPILLRNVYVDVEPRPDGDQATVRFTVFNEASHPEELTGVASSHAKRFVMYWDRACDGTAEEVARLPLLSRGRVPGADTTDTGSPYYVTLTDLTRPIREGTTVPVTFSFAKAGEIQVDALVVNETQRVEIPGKGCREESGPTAGRAEW</sequence>
<accession>A0A1W2LVS7</accession>
<dbReference type="Gene3D" id="2.60.40.1890">
    <property type="entry name" value="PCu(A)C copper chaperone"/>
    <property type="match status" value="1"/>
</dbReference>
<dbReference type="Proteomes" id="UP000076660">
    <property type="component" value="Unassembled WGS sequence"/>
</dbReference>
<evidence type="ECO:0000313" key="2">
    <source>
        <dbReference type="Proteomes" id="UP000076660"/>
    </source>
</evidence>
<protein>
    <recommendedName>
        <fullName evidence="3">Copper(I)-binding protein</fullName>
    </recommendedName>
</protein>
<name>A0A1W2LVS7_9PSEU</name>
<reference evidence="1 2" key="1">
    <citation type="submission" date="2016-12" db="EMBL/GenBank/DDBJ databases">
        <title>Amycolatopsis keratiniphila subsp. keratiniphila genome sequencing and assembly.</title>
        <authorList>
            <person name="Mayilraj S."/>
            <person name="Kaur N."/>
        </authorList>
    </citation>
    <scope>NUCLEOTIDE SEQUENCE [LARGE SCALE GENOMIC DNA]</scope>
    <source>
        <strain evidence="1 2">DSM 44409</strain>
    </source>
</reference>
<proteinExistence type="predicted"/>
<comment type="caution">
    <text evidence="1">The sequence shown here is derived from an EMBL/GenBank/DDBJ whole genome shotgun (WGS) entry which is preliminary data.</text>
</comment>
<dbReference type="SUPFAM" id="SSF110087">
    <property type="entry name" value="DR1885-like metal-binding protein"/>
    <property type="match status" value="1"/>
</dbReference>
<gene>
    <name evidence="1" type="ORF">AVR91_0216575</name>
</gene>
<dbReference type="Pfam" id="PF04314">
    <property type="entry name" value="PCuAC"/>
    <property type="match status" value="1"/>
</dbReference>
<dbReference type="AlphaFoldDB" id="A0A1W2LVS7"/>
<dbReference type="InterPro" id="IPR007410">
    <property type="entry name" value="LpqE-like"/>
</dbReference>
<dbReference type="InterPro" id="IPR036182">
    <property type="entry name" value="PCuAC_sf"/>
</dbReference>
<evidence type="ECO:0000313" key="1">
    <source>
        <dbReference type="EMBL" id="ONF70434.1"/>
    </source>
</evidence>
<evidence type="ECO:0008006" key="3">
    <source>
        <dbReference type="Google" id="ProtNLM"/>
    </source>
</evidence>
<dbReference type="EMBL" id="LQMT02000014">
    <property type="protein sequence ID" value="ONF70434.1"/>
    <property type="molecule type" value="Genomic_DNA"/>
</dbReference>